<reference evidence="5 6" key="1">
    <citation type="submission" date="2017-09" db="EMBL/GenBank/DDBJ databases">
        <title>Genomics of the genus Arcobacter.</title>
        <authorList>
            <person name="Perez-Cataluna A."/>
            <person name="Figueras M.J."/>
            <person name="Salas-Masso N."/>
        </authorList>
    </citation>
    <scope>NUCLEOTIDE SEQUENCE [LARGE SCALE GENOMIC DNA]</scope>
    <source>
        <strain evidence="5 6">F156-34</strain>
    </source>
</reference>
<organism evidence="5 6">
    <name type="scientific">Halarcobacter mediterraneus</name>
    <dbReference type="NCBI Taxonomy" id="2023153"/>
    <lineage>
        <taxon>Bacteria</taxon>
        <taxon>Pseudomonadati</taxon>
        <taxon>Campylobacterota</taxon>
        <taxon>Epsilonproteobacteria</taxon>
        <taxon>Campylobacterales</taxon>
        <taxon>Arcobacteraceae</taxon>
        <taxon>Halarcobacter</taxon>
    </lineage>
</organism>
<dbReference type="InterPro" id="IPR018060">
    <property type="entry name" value="HTH_AraC"/>
</dbReference>
<keyword evidence="3" id="KW-0804">Transcription</keyword>
<keyword evidence="6" id="KW-1185">Reference proteome</keyword>
<dbReference type="InterPro" id="IPR018062">
    <property type="entry name" value="HTH_AraC-typ_CS"/>
</dbReference>
<dbReference type="InterPro" id="IPR050908">
    <property type="entry name" value="SmbC-like"/>
</dbReference>
<dbReference type="InterPro" id="IPR020449">
    <property type="entry name" value="Tscrpt_reg_AraC-type_HTH"/>
</dbReference>
<dbReference type="PROSITE" id="PS00041">
    <property type="entry name" value="HTH_ARAC_FAMILY_1"/>
    <property type="match status" value="1"/>
</dbReference>
<dbReference type="Pfam" id="PF06445">
    <property type="entry name" value="GyrI-like"/>
    <property type="match status" value="1"/>
</dbReference>
<evidence type="ECO:0000313" key="6">
    <source>
        <dbReference type="Proteomes" id="UP000289718"/>
    </source>
</evidence>
<proteinExistence type="predicted"/>
<dbReference type="Proteomes" id="UP000289718">
    <property type="component" value="Unassembled WGS sequence"/>
</dbReference>
<dbReference type="InterPro" id="IPR009057">
    <property type="entry name" value="Homeodomain-like_sf"/>
</dbReference>
<dbReference type="SMART" id="SM00342">
    <property type="entry name" value="HTH_ARAC"/>
    <property type="match status" value="1"/>
</dbReference>
<dbReference type="InterPro" id="IPR010499">
    <property type="entry name" value="AraC_E-bd"/>
</dbReference>
<dbReference type="EMBL" id="NXIE01000001">
    <property type="protein sequence ID" value="RXK13938.1"/>
    <property type="molecule type" value="Genomic_DNA"/>
</dbReference>
<dbReference type="InterPro" id="IPR029442">
    <property type="entry name" value="GyrI-like"/>
</dbReference>
<dbReference type="InterPro" id="IPR011256">
    <property type="entry name" value="Reg_factor_effector_dom_sf"/>
</dbReference>
<evidence type="ECO:0000256" key="3">
    <source>
        <dbReference type="ARBA" id="ARBA00023163"/>
    </source>
</evidence>
<gene>
    <name evidence="5" type="ORF">CP965_00380</name>
</gene>
<dbReference type="GO" id="GO:0043565">
    <property type="term" value="F:sequence-specific DNA binding"/>
    <property type="evidence" value="ECO:0007669"/>
    <property type="project" value="InterPro"/>
</dbReference>
<dbReference type="SUPFAM" id="SSF55136">
    <property type="entry name" value="Probable bacterial effector-binding domain"/>
    <property type="match status" value="1"/>
</dbReference>
<evidence type="ECO:0000256" key="2">
    <source>
        <dbReference type="ARBA" id="ARBA00023125"/>
    </source>
</evidence>
<feature type="domain" description="HTH araC/xylS-type" evidence="4">
    <location>
        <begin position="14"/>
        <end position="113"/>
    </location>
</feature>
<dbReference type="GO" id="GO:0003700">
    <property type="term" value="F:DNA-binding transcription factor activity"/>
    <property type="evidence" value="ECO:0007669"/>
    <property type="project" value="InterPro"/>
</dbReference>
<keyword evidence="2" id="KW-0238">DNA-binding</keyword>
<dbReference type="Pfam" id="PF12833">
    <property type="entry name" value="HTH_18"/>
    <property type="match status" value="1"/>
</dbReference>
<dbReference type="PROSITE" id="PS01124">
    <property type="entry name" value="HTH_ARAC_FAMILY_2"/>
    <property type="match status" value="1"/>
</dbReference>
<dbReference type="PANTHER" id="PTHR40055:SF1">
    <property type="entry name" value="TRANSCRIPTIONAL REGULATOR YGIV-RELATED"/>
    <property type="match status" value="1"/>
</dbReference>
<dbReference type="SUPFAM" id="SSF46689">
    <property type="entry name" value="Homeodomain-like"/>
    <property type="match status" value="2"/>
</dbReference>
<comment type="caution">
    <text evidence="5">The sequence shown here is derived from an EMBL/GenBank/DDBJ whole genome shotgun (WGS) entry which is preliminary data.</text>
</comment>
<accession>A0A4Q1AW52</accession>
<evidence type="ECO:0000256" key="1">
    <source>
        <dbReference type="ARBA" id="ARBA00023015"/>
    </source>
</evidence>
<dbReference type="AlphaFoldDB" id="A0A4Q1AW52"/>
<dbReference type="Gene3D" id="1.10.10.60">
    <property type="entry name" value="Homeodomain-like"/>
    <property type="match status" value="2"/>
</dbReference>
<dbReference type="SMART" id="SM00871">
    <property type="entry name" value="AraC_E_bind"/>
    <property type="match status" value="1"/>
</dbReference>
<sequence>MKKDTKMFRSKVVNDSIFYIYTHISTNITLDELAKNVSVSKYHFHRIFKEETGNNIFEMITSIRLQKAANLLIVNKYSTISEVANVCGFSSHSSFIKAFKKVFNYTPKQWRIDGYKKFSEQILKDYDSIKEIEKIEPIIKPCDSIKCIYLRHKGYGEDIENTWQRLRSLAYELDIKNPLQIGIQHDNPTITPKDKASYVACIKVEKEYKNLPILEIPSSICAIFKLKGKYGDVLKFMSYIYNEWLPNSGYEAKTFPPYSIYEKNHFLDENKHFILDFYLPIKVIY</sequence>
<evidence type="ECO:0000313" key="5">
    <source>
        <dbReference type="EMBL" id="RXK13938.1"/>
    </source>
</evidence>
<keyword evidence="1" id="KW-0805">Transcription regulation</keyword>
<dbReference type="PRINTS" id="PR00032">
    <property type="entry name" value="HTHARAC"/>
</dbReference>
<protein>
    <submittedName>
        <fullName evidence="5">AraC family transcriptional regulator</fullName>
    </submittedName>
</protein>
<dbReference type="OrthoDB" id="5337216at2"/>
<name>A0A4Q1AW52_9BACT</name>
<evidence type="ECO:0000259" key="4">
    <source>
        <dbReference type="PROSITE" id="PS01124"/>
    </source>
</evidence>
<dbReference type="PANTHER" id="PTHR40055">
    <property type="entry name" value="TRANSCRIPTIONAL REGULATOR YGIV-RELATED"/>
    <property type="match status" value="1"/>
</dbReference>
<dbReference type="Gene3D" id="3.20.80.10">
    <property type="entry name" value="Regulatory factor, effector binding domain"/>
    <property type="match status" value="1"/>
</dbReference>